<dbReference type="RefSeq" id="WP_153437440.1">
    <property type="nucleotide sequence ID" value="NZ_CP121660.1"/>
</dbReference>
<dbReference type="Gene3D" id="3.30.530.20">
    <property type="match status" value="1"/>
</dbReference>
<reference evidence="1 2" key="1">
    <citation type="journal article" date="2013" name="Genome Biol.">
        <title>Comparative genomics of the core and accessory genomes of 48 Sinorhizobium strains comprising five genospecies.</title>
        <authorList>
            <person name="Sugawara M."/>
            <person name="Epstein B."/>
            <person name="Badgley B.D."/>
            <person name="Unno T."/>
            <person name="Xu L."/>
            <person name="Reese J."/>
            <person name="Gyaneshwar P."/>
            <person name="Denny R."/>
            <person name="Mudge J."/>
            <person name="Bharti A.K."/>
            <person name="Farmer A.D."/>
            <person name="May G.D."/>
            <person name="Woodward J.E."/>
            <person name="Medigue C."/>
            <person name="Vallenet D."/>
            <person name="Lajus A."/>
            <person name="Rouy Z."/>
            <person name="Martinez-Vaz B."/>
            <person name="Tiffin P."/>
            <person name="Young N.D."/>
            <person name="Sadowsky M.J."/>
        </authorList>
    </citation>
    <scope>NUCLEOTIDE SEQUENCE [LARGE SCALE GENOMIC DNA]</scope>
    <source>
        <strain evidence="1 2">USDA4894</strain>
    </source>
</reference>
<organism evidence="1 2">
    <name type="scientific">Sinorhizobium terangae</name>
    <dbReference type="NCBI Taxonomy" id="110322"/>
    <lineage>
        <taxon>Bacteria</taxon>
        <taxon>Pseudomonadati</taxon>
        <taxon>Pseudomonadota</taxon>
        <taxon>Alphaproteobacteria</taxon>
        <taxon>Hyphomicrobiales</taxon>
        <taxon>Rhizobiaceae</taxon>
        <taxon>Sinorhizobium/Ensifer group</taxon>
        <taxon>Sinorhizobium</taxon>
    </lineage>
</organism>
<comment type="caution">
    <text evidence="1">The sequence shown here is derived from an EMBL/GenBank/DDBJ whole genome shotgun (WGS) entry which is preliminary data.</text>
</comment>
<dbReference type="AlphaFoldDB" id="A0A6N7LAY8"/>
<gene>
    <name evidence="1" type="ORF">GHK62_06155</name>
</gene>
<evidence type="ECO:0000313" key="2">
    <source>
        <dbReference type="Proteomes" id="UP000439983"/>
    </source>
</evidence>
<sequence length="165" mass="18070">MTHAHSAQAVVAVTASAETLFGYLDDPARLNSHMQESSMMMLGGRMSYGFDEARGRAVGSLVRMEGNVLGLRLSVEEVIVERHPPLRKTWETLGQPNLLVIGAFRMGFEIDASGQSSRLRVFIDYDNPDSVAGRIVGAIFGPIYAHWCVNRMAKDALAKFSNEPG</sequence>
<proteinExistence type="predicted"/>
<protein>
    <submittedName>
        <fullName evidence="1">SRPBCC family protein</fullName>
    </submittedName>
</protein>
<dbReference type="InterPro" id="IPR023393">
    <property type="entry name" value="START-like_dom_sf"/>
</dbReference>
<keyword evidence="2" id="KW-1185">Reference proteome</keyword>
<dbReference type="EMBL" id="WITC01000028">
    <property type="protein sequence ID" value="MQX14359.1"/>
    <property type="molecule type" value="Genomic_DNA"/>
</dbReference>
<accession>A0A6N7LAY8</accession>
<name>A0A6N7LAY8_SINTE</name>
<dbReference type="Proteomes" id="UP000439983">
    <property type="component" value="Unassembled WGS sequence"/>
</dbReference>
<dbReference type="SUPFAM" id="SSF55961">
    <property type="entry name" value="Bet v1-like"/>
    <property type="match status" value="1"/>
</dbReference>
<dbReference type="OrthoDB" id="7468261at2"/>
<evidence type="ECO:0000313" key="1">
    <source>
        <dbReference type="EMBL" id="MQX14359.1"/>
    </source>
</evidence>